<dbReference type="AlphaFoldDB" id="A0A6P8HRH9"/>
<keyword evidence="8" id="KW-0325">Glycoprotein</keyword>
<evidence type="ECO:0000256" key="2">
    <source>
        <dbReference type="ARBA" id="ARBA00022475"/>
    </source>
</evidence>
<dbReference type="PANTHER" id="PTHR24246">
    <property type="entry name" value="OLFACTORY RECEPTOR AND ADENOSINE RECEPTOR"/>
    <property type="match status" value="1"/>
</dbReference>
<keyword evidence="3 10" id="KW-0812">Transmembrane</keyword>
<feature type="transmembrane region" description="Helical" evidence="11">
    <location>
        <begin position="223"/>
        <end position="248"/>
    </location>
</feature>
<evidence type="ECO:0000256" key="6">
    <source>
        <dbReference type="ARBA" id="ARBA00023136"/>
    </source>
</evidence>
<evidence type="ECO:0000256" key="8">
    <source>
        <dbReference type="ARBA" id="ARBA00023180"/>
    </source>
</evidence>
<dbReference type="CDD" id="cd00637">
    <property type="entry name" value="7tm_classA_rhodopsin-like"/>
    <property type="match status" value="1"/>
</dbReference>
<dbReference type="PANTHER" id="PTHR24246:SF27">
    <property type="entry name" value="ADENOSINE RECEPTOR, ISOFORM A"/>
    <property type="match status" value="1"/>
</dbReference>
<dbReference type="GO" id="GO:0005886">
    <property type="term" value="C:plasma membrane"/>
    <property type="evidence" value="ECO:0007669"/>
    <property type="project" value="UniProtKB-SubCell"/>
</dbReference>
<dbReference type="PROSITE" id="PS00237">
    <property type="entry name" value="G_PROTEIN_RECEP_F1_1"/>
    <property type="match status" value="1"/>
</dbReference>
<keyword evidence="13" id="KW-1185">Reference proteome</keyword>
<dbReference type="PRINTS" id="PR00237">
    <property type="entry name" value="GPCRRHODOPSN"/>
</dbReference>
<feature type="transmembrane region" description="Helical" evidence="11">
    <location>
        <begin position="136"/>
        <end position="157"/>
    </location>
</feature>
<evidence type="ECO:0000256" key="10">
    <source>
        <dbReference type="RuleBase" id="RU000688"/>
    </source>
</evidence>
<protein>
    <submittedName>
        <fullName evidence="14">Adrenocorticotropic hormone receptor-like</fullName>
    </submittedName>
</protein>
<evidence type="ECO:0000256" key="11">
    <source>
        <dbReference type="SAM" id="Phobius"/>
    </source>
</evidence>
<dbReference type="GeneID" id="116292163"/>
<dbReference type="InterPro" id="IPR000276">
    <property type="entry name" value="GPCR_Rhodpsn"/>
</dbReference>
<keyword evidence="4 11" id="KW-1133">Transmembrane helix</keyword>
<keyword evidence="2" id="KW-1003">Cell membrane</keyword>
<dbReference type="SUPFAM" id="SSF81321">
    <property type="entry name" value="Family A G protein-coupled receptor-like"/>
    <property type="match status" value="1"/>
</dbReference>
<dbReference type="Pfam" id="PF00001">
    <property type="entry name" value="7tm_1"/>
    <property type="match status" value="1"/>
</dbReference>
<dbReference type="KEGG" id="aten:116292163"/>
<dbReference type="Gene3D" id="1.20.1070.10">
    <property type="entry name" value="Rhodopsin 7-helix transmembrane proteins"/>
    <property type="match status" value="1"/>
</dbReference>
<dbReference type="OrthoDB" id="5962155at2759"/>
<name>A0A6P8HRH9_ACTTE</name>
<evidence type="ECO:0000256" key="5">
    <source>
        <dbReference type="ARBA" id="ARBA00023040"/>
    </source>
</evidence>
<dbReference type="Proteomes" id="UP000515163">
    <property type="component" value="Unplaced"/>
</dbReference>
<evidence type="ECO:0000256" key="3">
    <source>
        <dbReference type="ARBA" id="ARBA00022692"/>
    </source>
</evidence>
<feature type="transmembrane region" description="Helical" evidence="11">
    <location>
        <begin position="12"/>
        <end position="45"/>
    </location>
</feature>
<gene>
    <name evidence="14" type="primary">LOC116292163</name>
</gene>
<evidence type="ECO:0000259" key="12">
    <source>
        <dbReference type="PROSITE" id="PS50262"/>
    </source>
</evidence>
<feature type="transmembrane region" description="Helical" evidence="11">
    <location>
        <begin position="163"/>
        <end position="185"/>
    </location>
</feature>
<comment type="subcellular location">
    <subcellularLocation>
        <location evidence="1">Cell membrane</location>
        <topology evidence="1">Multi-pass membrane protein</topology>
    </subcellularLocation>
</comment>
<evidence type="ECO:0000256" key="4">
    <source>
        <dbReference type="ARBA" id="ARBA00022989"/>
    </source>
</evidence>
<comment type="similarity">
    <text evidence="10">Belongs to the G-protein coupled receptor 1 family.</text>
</comment>
<evidence type="ECO:0000256" key="7">
    <source>
        <dbReference type="ARBA" id="ARBA00023170"/>
    </source>
</evidence>
<reference evidence="14" key="1">
    <citation type="submission" date="2025-08" db="UniProtKB">
        <authorList>
            <consortium name="RefSeq"/>
        </authorList>
    </citation>
    <scope>IDENTIFICATION</scope>
</reference>
<evidence type="ECO:0000313" key="13">
    <source>
        <dbReference type="Proteomes" id="UP000515163"/>
    </source>
</evidence>
<organism evidence="13 14">
    <name type="scientific">Actinia tenebrosa</name>
    <name type="common">Australian red waratah sea anemone</name>
    <dbReference type="NCBI Taxonomy" id="6105"/>
    <lineage>
        <taxon>Eukaryota</taxon>
        <taxon>Metazoa</taxon>
        <taxon>Cnidaria</taxon>
        <taxon>Anthozoa</taxon>
        <taxon>Hexacorallia</taxon>
        <taxon>Actiniaria</taxon>
        <taxon>Actiniidae</taxon>
        <taxon>Actinia</taxon>
    </lineage>
</organism>
<evidence type="ECO:0000313" key="14">
    <source>
        <dbReference type="RefSeq" id="XP_031555287.1"/>
    </source>
</evidence>
<dbReference type="InParanoid" id="A0A6P8HRH9"/>
<sequence length="316" mass="36126">MGFGDDYCKHVWAPFGLSITTSVITSLLTVITLPGNLLICIAILRDPNKELRTTFNYLLFNVAISNLLIGAVTDPIFVYFHIREALGYTVITWYALPHMSFFIGCTASLLSIAMLAMERSIAVNANYHRKLPRKRAVNMSVAIWIFSFTFPCIYFQIGYFKFAFIFAILMIIVTFVAMVIAFIRIHCSIRSTTARVLTVQPMGSANEKTSQIQLKRAERERRVTIIFTAILIFYTICNLPAFVFIFVVNFCSSCSCNFIHWSRDLLLLCVLVNCSDNQFLYAWRMKSFTRAFRSLVHLPLTDEASVIQTQDTRDKQ</sequence>
<keyword evidence="5 10" id="KW-0297">G-protein coupled receptor</keyword>
<evidence type="ECO:0000256" key="1">
    <source>
        <dbReference type="ARBA" id="ARBA00004651"/>
    </source>
</evidence>
<feature type="transmembrane region" description="Helical" evidence="11">
    <location>
        <begin position="94"/>
        <end position="116"/>
    </location>
</feature>
<evidence type="ECO:0000256" key="9">
    <source>
        <dbReference type="ARBA" id="ARBA00023224"/>
    </source>
</evidence>
<feature type="transmembrane region" description="Helical" evidence="11">
    <location>
        <begin position="57"/>
        <end position="82"/>
    </location>
</feature>
<accession>A0A6P8HRH9</accession>
<keyword evidence="7 10" id="KW-0675">Receptor</keyword>
<dbReference type="RefSeq" id="XP_031555287.1">
    <property type="nucleotide sequence ID" value="XM_031699427.1"/>
</dbReference>
<dbReference type="GO" id="GO:0004930">
    <property type="term" value="F:G protein-coupled receptor activity"/>
    <property type="evidence" value="ECO:0007669"/>
    <property type="project" value="UniProtKB-KW"/>
</dbReference>
<keyword evidence="6 11" id="KW-0472">Membrane</keyword>
<keyword evidence="9 10" id="KW-0807">Transducer</keyword>
<dbReference type="InterPro" id="IPR017452">
    <property type="entry name" value="GPCR_Rhodpsn_7TM"/>
</dbReference>
<proteinExistence type="inferred from homology"/>
<dbReference type="PROSITE" id="PS50262">
    <property type="entry name" value="G_PROTEIN_RECEP_F1_2"/>
    <property type="match status" value="1"/>
</dbReference>
<feature type="domain" description="G-protein coupled receptors family 1 profile" evidence="12">
    <location>
        <begin position="35"/>
        <end position="281"/>
    </location>
</feature>